<evidence type="ECO:0000256" key="1">
    <source>
        <dbReference type="ARBA" id="ARBA00004167"/>
    </source>
</evidence>
<evidence type="ECO:0000313" key="7">
    <source>
        <dbReference type="Proteomes" id="UP000315303"/>
    </source>
</evidence>
<evidence type="ECO:0000256" key="4">
    <source>
        <dbReference type="ARBA" id="ARBA00023136"/>
    </source>
</evidence>
<dbReference type="EMBL" id="SAWY01000019">
    <property type="protein sequence ID" value="TPH15714.1"/>
    <property type="molecule type" value="Genomic_DNA"/>
</dbReference>
<evidence type="ECO:0000256" key="3">
    <source>
        <dbReference type="ARBA" id="ARBA00022989"/>
    </source>
</evidence>
<comment type="caution">
    <text evidence="6">The sequence shown here is derived from an EMBL/GenBank/DDBJ whole genome shotgun (WGS) entry which is preliminary data.</text>
</comment>
<evidence type="ECO:0000259" key="5">
    <source>
        <dbReference type="Pfam" id="PF04357"/>
    </source>
</evidence>
<sequence>MMFRRLSLWLAKYLAIGLCLLALLLTTPFGAQFSLFFLNFSNAISVEYRSGALVRDLALHEFTLQLDSLAIELIEIESSIDFSCAWQKKLCINSLNAEQFNLNYQSKSSEVSESYVDESAGQLIELPFAITADQVVILNSKLIINDTQLKIKELASRVDIEASHFSFYQPSARFLSVDLYSSVTDETSSISEESTDKLLDLPRVSLPMLLKVEQLSLAELLVQTVERPSELCTTSCEASTEVKWHAFENALTGTWQNTQVDVSHLASSTLDFSLQQMTAKAELTPPYQFDAKLKTQLKKLDWWPNIVGDKQEIVLNGALNDLTFKVINEGKLSLTSHGAVNLVDVDLPFDIQLVAQQIPMPLSLASHGTPSTLKASVSGDLKKQSLQLSSQLSSYGYQDTKVSLDVSHQQGHFKIKDLKVSEPSSASELVINGEFLHSEDTSSWQLKAQSTGLSLPETNVAELLTLLNIDSQMLLIDLPTELTGNIQGKINSAGQWEKNNWHFSLTETDISGQVNNTPISLQGDLGFNQSGQLQAGELVAVFNHSELTLVSQSSDQAKWHIQGQLTLNELNHWSQAIQGAFTSDFTITGEADNPLISVNSEVKGFNWQQEWLADSIVLRGEYQPKQNHRLDLFVANNSLQWLAKQPILLHEAEFQVVGNADNHKVKFNWQGDYASHVELNGHFNDDFSSWHSEVTQSVISYKNVTLQNDKAFSLAADMTNKQFDISGHCWQGIGLSACLPNQISLGDSGNFLVQLALDLSEVDELILPDDIEVESQLHGEVNTYWSPEQPLNAMAHFALSAGHVRMLDELNQFQLSQWTNGEFSFSVNEQSFSSSLLLENEDKVLMQATSTLGLTEQSPIKAQVVLKQLNLQPFQAILADVVSLQGELTADIAVEGSLNKPLVNGDVTLDKGRLLLRENANNFENIKSTLRIDNNFAVMDGSFYLKDKKAKLSGTASWQDDLALNINLQADELPFVFPPQLVMNVAPNINATLANKMLTISGNIDVLDGHYTFEKLPEGSVSLSDDVIIIDNEGKAVTHEGMGLNIKTDIRVNIADRFTIAGQGLQSKLYGDLQISQQGKQPLQLFGRIQSGEGTFQAYGQRLQIETGEITFNGPIDNPYFNLSANRHIKSEDIDVGIKITGLAEALEMELFSSPTMEMPEILSYLVRGRSLDAGTENSTVAASFLVGFGVTNSVGLFDQIEKIPLISNIAVDTEGEGEKTQATVSGYIGERIYMKYGIGVYEPINELTVRLFLLNRLWLEVVSGIEQSTDLYYSFDID</sequence>
<comment type="subcellular location">
    <subcellularLocation>
        <location evidence="1">Membrane</location>
        <topology evidence="1">Single-pass membrane protein</topology>
    </subcellularLocation>
</comment>
<dbReference type="PANTHER" id="PTHR36985">
    <property type="entry name" value="TRANSLOCATION AND ASSEMBLY MODULE SUBUNIT TAMB"/>
    <property type="match status" value="1"/>
</dbReference>
<dbReference type="InterPro" id="IPR007452">
    <property type="entry name" value="TamB_C"/>
</dbReference>
<dbReference type="AlphaFoldDB" id="A0A502KX71"/>
<accession>A0A502KX71</accession>
<proteinExistence type="predicted"/>
<keyword evidence="3" id="KW-1133">Transmembrane helix</keyword>
<keyword evidence="7" id="KW-1185">Reference proteome</keyword>
<organism evidence="6 7">
    <name type="scientific">Litorilituus lipolyticus</name>
    <dbReference type="NCBI Taxonomy" id="2491017"/>
    <lineage>
        <taxon>Bacteria</taxon>
        <taxon>Pseudomonadati</taxon>
        <taxon>Pseudomonadota</taxon>
        <taxon>Gammaproteobacteria</taxon>
        <taxon>Alteromonadales</taxon>
        <taxon>Colwelliaceae</taxon>
        <taxon>Litorilituus</taxon>
    </lineage>
</organism>
<protein>
    <recommendedName>
        <fullName evidence="5">Translocation and assembly module TamB C-terminal domain-containing protein</fullName>
    </recommendedName>
</protein>
<name>A0A502KX71_9GAMM</name>
<gene>
    <name evidence="6" type="ORF">EPA86_09075</name>
</gene>
<dbReference type="GO" id="GO:0005886">
    <property type="term" value="C:plasma membrane"/>
    <property type="evidence" value="ECO:0007669"/>
    <property type="project" value="InterPro"/>
</dbReference>
<dbReference type="GO" id="GO:0097347">
    <property type="term" value="C:TAM protein secretion complex"/>
    <property type="evidence" value="ECO:0007669"/>
    <property type="project" value="TreeGrafter"/>
</dbReference>
<evidence type="ECO:0000256" key="2">
    <source>
        <dbReference type="ARBA" id="ARBA00022692"/>
    </source>
</evidence>
<keyword evidence="4" id="KW-0472">Membrane</keyword>
<dbReference type="GO" id="GO:0009306">
    <property type="term" value="P:protein secretion"/>
    <property type="evidence" value="ECO:0007669"/>
    <property type="project" value="InterPro"/>
</dbReference>
<dbReference type="PANTHER" id="PTHR36985:SF1">
    <property type="entry name" value="TRANSLOCATION AND ASSEMBLY MODULE SUBUNIT TAMB"/>
    <property type="match status" value="1"/>
</dbReference>
<dbReference type="RefSeq" id="WP_140603112.1">
    <property type="nucleotide sequence ID" value="NZ_SAWY01000019.1"/>
</dbReference>
<dbReference type="OrthoDB" id="5555605at2"/>
<evidence type="ECO:0000313" key="6">
    <source>
        <dbReference type="EMBL" id="TPH15714.1"/>
    </source>
</evidence>
<keyword evidence="2" id="KW-0812">Transmembrane</keyword>
<dbReference type="Proteomes" id="UP000315303">
    <property type="component" value="Unassembled WGS sequence"/>
</dbReference>
<feature type="domain" description="Translocation and assembly module TamB C-terminal" evidence="5">
    <location>
        <begin position="948"/>
        <end position="1277"/>
    </location>
</feature>
<dbReference type="Pfam" id="PF04357">
    <property type="entry name" value="TamB"/>
    <property type="match status" value="1"/>
</dbReference>
<reference evidence="6 7" key="1">
    <citation type="submission" date="2019-01" db="EMBL/GenBank/DDBJ databases">
        <title>Litorilituus lipolytica sp. nov., isolated from intertidal sand of the Yellow Sea in China.</title>
        <authorList>
            <person name="Liu A."/>
        </authorList>
    </citation>
    <scope>NUCLEOTIDE SEQUENCE [LARGE SCALE GENOMIC DNA]</scope>
    <source>
        <strain evidence="6 7">RZ04</strain>
    </source>
</reference>